<proteinExistence type="predicted"/>
<reference evidence="2" key="1">
    <citation type="journal article" date="2018" name="Nat. Microbiol.">
        <title>Leveraging single-cell genomics to expand the fungal tree of life.</title>
        <authorList>
            <person name="Ahrendt S.R."/>
            <person name="Quandt C.A."/>
            <person name="Ciobanu D."/>
            <person name="Clum A."/>
            <person name="Salamov A."/>
            <person name="Andreopoulos B."/>
            <person name="Cheng J.F."/>
            <person name="Woyke T."/>
            <person name="Pelin A."/>
            <person name="Henrissat B."/>
            <person name="Reynolds N.K."/>
            <person name="Benny G.L."/>
            <person name="Smith M.E."/>
            <person name="James T.Y."/>
            <person name="Grigoriev I.V."/>
        </authorList>
    </citation>
    <scope>NUCLEOTIDE SEQUENCE [LARGE SCALE GENOMIC DNA]</scope>
    <source>
        <strain evidence="2">ATCC 52028</strain>
    </source>
</reference>
<sequence length="162" mass="16795">MSTMKRTAGVRDRLAVRALACGKSQVLRVHAHPWPRSGRAPADDVPAGRVRLLPRASRCVGHRPPRRAALRRVHRPPYGSDRPRLGTGIGIGIGIGQTGHSSRPPQRAGHAAAAAAAAAVAAAAAAAPLISPWAPTANPRVGCQSRVKPLMPQPPSAGPRGC</sequence>
<dbReference type="Proteomes" id="UP000274922">
    <property type="component" value="Unassembled WGS sequence"/>
</dbReference>
<evidence type="ECO:0000313" key="1">
    <source>
        <dbReference type="EMBL" id="RKP00324.1"/>
    </source>
</evidence>
<name>A0A4P9X5D1_9FUNG</name>
<gene>
    <name evidence="1" type="ORF">CXG81DRAFT_19719</name>
</gene>
<dbReference type="AlphaFoldDB" id="A0A4P9X5D1"/>
<keyword evidence="2" id="KW-1185">Reference proteome</keyword>
<protein>
    <submittedName>
        <fullName evidence="1">Uncharacterized protein</fullName>
    </submittedName>
</protein>
<organism evidence="1 2">
    <name type="scientific">Caulochytrium protostelioides</name>
    <dbReference type="NCBI Taxonomy" id="1555241"/>
    <lineage>
        <taxon>Eukaryota</taxon>
        <taxon>Fungi</taxon>
        <taxon>Fungi incertae sedis</taxon>
        <taxon>Chytridiomycota</taxon>
        <taxon>Chytridiomycota incertae sedis</taxon>
        <taxon>Chytridiomycetes</taxon>
        <taxon>Caulochytriales</taxon>
        <taxon>Caulochytriaceae</taxon>
        <taxon>Caulochytrium</taxon>
    </lineage>
</organism>
<dbReference type="EMBL" id="ML014223">
    <property type="protein sequence ID" value="RKP00324.1"/>
    <property type="molecule type" value="Genomic_DNA"/>
</dbReference>
<accession>A0A4P9X5D1</accession>
<evidence type="ECO:0000313" key="2">
    <source>
        <dbReference type="Proteomes" id="UP000274922"/>
    </source>
</evidence>